<keyword evidence="2" id="KW-0648">Protein biosynthesis</keyword>
<keyword evidence="2" id="KW-0479">Metal-binding</keyword>
<dbReference type="SUPFAM" id="SSF56420">
    <property type="entry name" value="Peptide deformylase"/>
    <property type="match status" value="1"/>
</dbReference>
<evidence type="ECO:0000313" key="4">
    <source>
        <dbReference type="Proteomes" id="UP000886865"/>
    </source>
</evidence>
<dbReference type="PANTHER" id="PTHR10458">
    <property type="entry name" value="PEPTIDE DEFORMYLASE"/>
    <property type="match status" value="1"/>
</dbReference>
<comment type="caution">
    <text evidence="3">The sequence shown here is derived from an EMBL/GenBank/DDBJ whole genome shotgun (WGS) entry which is preliminary data.</text>
</comment>
<comment type="similarity">
    <text evidence="1 2">Belongs to the polypeptide deformylase family.</text>
</comment>
<dbReference type="Pfam" id="PF01327">
    <property type="entry name" value="Pep_deformylase"/>
    <property type="match status" value="1"/>
</dbReference>
<gene>
    <name evidence="2 3" type="primary">def</name>
    <name evidence="3" type="ORF">IAA86_06175</name>
</gene>
<dbReference type="HAMAP" id="MF_00163">
    <property type="entry name" value="Pep_deformylase"/>
    <property type="match status" value="1"/>
</dbReference>
<dbReference type="Proteomes" id="UP000886865">
    <property type="component" value="Unassembled WGS sequence"/>
</dbReference>
<feature type="binding site" evidence="2">
    <location>
        <position position="93"/>
    </location>
    <ligand>
        <name>Fe cation</name>
        <dbReference type="ChEBI" id="CHEBI:24875"/>
    </ligand>
</feature>
<dbReference type="GO" id="GO:0046872">
    <property type="term" value="F:metal ion binding"/>
    <property type="evidence" value="ECO:0007669"/>
    <property type="project" value="UniProtKB-KW"/>
</dbReference>
<dbReference type="EC" id="3.5.1.88" evidence="2"/>
<dbReference type="CDD" id="cd00487">
    <property type="entry name" value="Pep_deformylase"/>
    <property type="match status" value="1"/>
</dbReference>
<dbReference type="NCBIfam" id="TIGR00079">
    <property type="entry name" value="pept_deformyl"/>
    <property type="match status" value="1"/>
</dbReference>
<sequence length="193" mass="21952">MAILKILKYGDERLRQKCKEVSKVSKKVKTLAQDMLDTMYVNNGVGLAAPQVGENLRIFVIDVSMDDEPLNPLVFINPKIIKKSGAIKSNEGCLSFPKAYVDVRRYKNVMVKALDINGRPFVIEAKDGELLAKAIQHENDHLDGILFIDHSRNIFDAIEVLRQNNLPSIEQDKMLEEKELEEEILKQESESKE</sequence>
<accession>A0A9D1JZ37</accession>
<evidence type="ECO:0000313" key="3">
    <source>
        <dbReference type="EMBL" id="HIS74588.1"/>
    </source>
</evidence>
<evidence type="ECO:0000256" key="2">
    <source>
        <dbReference type="HAMAP-Rule" id="MF_00163"/>
    </source>
</evidence>
<comment type="function">
    <text evidence="2">Removes the formyl group from the N-terminal Met of newly synthesized proteins. Requires at least a dipeptide for an efficient rate of reaction. N-terminal L-methionine is a prerequisite for activity but the enzyme has broad specificity at other positions.</text>
</comment>
<proteinExistence type="inferred from homology"/>
<comment type="cofactor">
    <cofactor evidence="2">
        <name>Fe(2+)</name>
        <dbReference type="ChEBI" id="CHEBI:29033"/>
    </cofactor>
    <text evidence="2">Binds 1 Fe(2+) ion.</text>
</comment>
<dbReference type="EMBL" id="DVJQ01000050">
    <property type="protein sequence ID" value="HIS74588.1"/>
    <property type="molecule type" value="Genomic_DNA"/>
</dbReference>
<organism evidence="3 4">
    <name type="scientific">Candidatus Galligastranaerophilus intestinavium</name>
    <dbReference type="NCBI Taxonomy" id="2840836"/>
    <lineage>
        <taxon>Bacteria</taxon>
        <taxon>Candidatus Galligastranaerophilus</taxon>
    </lineage>
</organism>
<protein>
    <recommendedName>
        <fullName evidence="2">Peptide deformylase</fullName>
        <shortName evidence="2">PDF</shortName>
        <ecNumber evidence="2">3.5.1.88</ecNumber>
    </recommendedName>
    <alternativeName>
        <fullName evidence="2">Polypeptide deformylase</fullName>
    </alternativeName>
</protein>
<keyword evidence="2 3" id="KW-0378">Hydrolase</keyword>
<dbReference type="PRINTS" id="PR01576">
    <property type="entry name" value="PDEFORMYLASE"/>
</dbReference>
<feature type="binding site" evidence="2">
    <location>
        <position position="141"/>
    </location>
    <ligand>
        <name>Fe cation</name>
        <dbReference type="ChEBI" id="CHEBI:24875"/>
    </ligand>
</feature>
<feature type="active site" evidence="2">
    <location>
        <position position="138"/>
    </location>
</feature>
<dbReference type="InterPro" id="IPR023635">
    <property type="entry name" value="Peptide_deformylase"/>
</dbReference>
<feature type="binding site" evidence="2">
    <location>
        <position position="137"/>
    </location>
    <ligand>
        <name>Fe cation</name>
        <dbReference type="ChEBI" id="CHEBI:24875"/>
    </ligand>
</feature>
<dbReference type="PANTHER" id="PTHR10458:SF22">
    <property type="entry name" value="PEPTIDE DEFORMYLASE"/>
    <property type="match status" value="1"/>
</dbReference>
<dbReference type="InterPro" id="IPR036821">
    <property type="entry name" value="Peptide_deformylase_sf"/>
</dbReference>
<dbReference type="GO" id="GO:0006412">
    <property type="term" value="P:translation"/>
    <property type="evidence" value="ECO:0007669"/>
    <property type="project" value="UniProtKB-UniRule"/>
</dbReference>
<dbReference type="NCBIfam" id="NF001159">
    <property type="entry name" value="PRK00150.1-3"/>
    <property type="match status" value="1"/>
</dbReference>
<dbReference type="GO" id="GO:0042586">
    <property type="term" value="F:peptide deformylase activity"/>
    <property type="evidence" value="ECO:0007669"/>
    <property type="project" value="UniProtKB-UniRule"/>
</dbReference>
<comment type="catalytic activity">
    <reaction evidence="2">
        <text>N-terminal N-formyl-L-methionyl-[peptide] + H2O = N-terminal L-methionyl-[peptide] + formate</text>
        <dbReference type="Rhea" id="RHEA:24420"/>
        <dbReference type="Rhea" id="RHEA-COMP:10639"/>
        <dbReference type="Rhea" id="RHEA-COMP:10640"/>
        <dbReference type="ChEBI" id="CHEBI:15377"/>
        <dbReference type="ChEBI" id="CHEBI:15740"/>
        <dbReference type="ChEBI" id="CHEBI:49298"/>
        <dbReference type="ChEBI" id="CHEBI:64731"/>
        <dbReference type="EC" id="3.5.1.88"/>
    </reaction>
</comment>
<reference evidence="3" key="1">
    <citation type="submission" date="2020-10" db="EMBL/GenBank/DDBJ databases">
        <authorList>
            <person name="Gilroy R."/>
        </authorList>
    </citation>
    <scope>NUCLEOTIDE SEQUENCE</scope>
    <source>
        <strain evidence="3">CHK152-2871</strain>
    </source>
</reference>
<evidence type="ECO:0000256" key="1">
    <source>
        <dbReference type="ARBA" id="ARBA00010759"/>
    </source>
</evidence>
<dbReference type="Gene3D" id="3.90.45.10">
    <property type="entry name" value="Peptide deformylase"/>
    <property type="match status" value="1"/>
</dbReference>
<dbReference type="AlphaFoldDB" id="A0A9D1JZ37"/>
<name>A0A9D1JZ37_9BACT</name>
<reference evidence="3" key="2">
    <citation type="journal article" date="2021" name="PeerJ">
        <title>Extensive microbial diversity within the chicken gut microbiome revealed by metagenomics and culture.</title>
        <authorList>
            <person name="Gilroy R."/>
            <person name="Ravi A."/>
            <person name="Getino M."/>
            <person name="Pursley I."/>
            <person name="Horton D.L."/>
            <person name="Alikhan N.F."/>
            <person name="Baker D."/>
            <person name="Gharbi K."/>
            <person name="Hall N."/>
            <person name="Watson M."/>
            <person name="Adriaenssens E.M."/>
            <person name="Foster-Nyarko E."/>
            <person name="Jarju S."/>
            <person name="Secka A."/>
            <person name="Antonio M."/>
            <person name="Oren A."/>
            <person name="Chaudhuri R.R."/>
            <person name="La Ragione R."/>
            <person name="Hildebrand F."/>
            <person name="Pallen M.J."/>
        </authorList>
    </citation>
    <scope>NUCLEOTIDE SEQUENCE</scope>
    <source>
        <strain evidence="3">CHK152-2871</strain>
    </source>
</reference>
<keyword evidence="2" id="KW-0408">Iron</keyword>